<protein>
    <recommendedName>
        <fullName evidence="2">RecF/RecN/SMC N-terminal domain-containing protein</fullName>
    </recommendedName>
</protein>
<evidence type="ECO:0000259" key="2">
    <source>
        <dbReference type="Pfam" id="PF02463"/>
    </source>
</evidence>
<proteinExistence type="predicted"/>
<evidence type="ECO:0000313" key="5">
    <source>
        <dbReference type="Proteomes" id="UP000677228"/>
    </source>
</evidence>
<dbReference type="Proteomes" id="UP000682733">
    <property type="component" value="Unassembled WGS sequence"/>
</dbReference>
<evidence type="ECO:0000313" key="4">
    <source>
        <dbReference type="EMBL" id="CAF4520698.1"/>
    </source>
</evidence>
<dbReference type="InterPro" id="IPR003395">
    <property type="entry name" value="RecF/RecN/SMC_N"/>
</dbReference>
<dbReference type="Proteomes" id="UP000677228">
    <property type="component" value="Unassembled WGS sequence"/>
</dbReference>
<keyword evidence="1" id="KW-0175">Coiled coil</keyword>
<dbReference type="Pfam" id="PF02463">
    <property type="entry name" value="SMC_N"/>
    <property type="match status" value="1"/>
</dbReference>
<dbReference type="AlphaFoldDB" id="A0A8S2GAH0"/>
<dbReference type="InterPro" id="IPR027417">
    <property type="entry name" value="P-loop_NTPase"/>
</dbReference>
<feature type="non-terminal residue" evidence="3">
    <location>
        <position position="1"/>
    </location>
</feature>
<feature type="non-terminal residue" evidence="3">
    <location>
        <position position="178"/>
    </location>
</feature>
<dbReference type="SUPFAM" id="SSF52540">
    <property type="entry name" value="P-loop containing nucleoside triphosphate hydrolases"/>
    <property type="match status" value="1"/>
</dbReference>
<gene>
    <name evidence="3" type="ORF">OVA965_LOCUS45319</name>
    <name evidence="4" type="ORF">TMI583_LOCUS48711</name>
</gene>
<accession>A0A8S2GAH0</accession>
<dbReference type="EMBL" id="CAJNOK010070400">
    <property type="protein sequence ID" value="CAF1661662.1"/>
    <property type="molecule type" value="Genomic_DNA"/>
</dbReference>
<dbReference type="Gene3D" id="3.40.50.300">
    <property type="entry name" value="P-loop containing nucleotide triphosphate hydrolases"/>
    <property type="match status" value="1"/>
</dbReference>
<evidence type="ECO:0000256" key="1">
    <source>
        <dbReference type="SAM" id="Coils"/>
    </source>
</evidence>
<dbReference type="EMBL" id="CAJOBA010101156">
    <property type="protein sequence ID" value="CAF4520698.1"/>
    <property type="molecule type" value="Genomic_DNA"/>
</dbReference>
<dbReference type="PANTHER" id="PTHR43977">
    <property type="entry name" value="STRUCTURAL MAINTENANCE OF CHROMOSOMES PROTEIN 3"/>
    <property type="match status" value="1"/>
</dbReference>
<name>A0A8S2GAH0_9BILA</name>
<reference evidence="3" key="1">
    <citation type="submission" date="2021-02" db="EMBL/GenBank/DDBJ databases">
        <authorList>
            <person name="Nowell W R."/>
        </authorList>
    </citation>
    <scope>NUCLEOTIDE SEQUENCE</scope>
</reference>
<organism evidence="3 5">
    <name type="scientific">Didymodactylos carnosus</name>
    <dbReference type="NCBI Taxonomy" id="1234261"/>
    <lineage>
        <taxon>Eukaryota</taxon>
        <taxon>Metazoa</taxon>
        <taxon>Spiralia</taxon>
        <taxon>Gnathifera</taxon>
        <taxon>Rotifera</taxon>
        <taxon>Eurotatoria</taxon>
        <taxon>Bdelloidea</taxon>
        <taxon>Philodinida</taxon>
        <taxon>Philodinidae</taxon>
        <taxon>Didymodactylos</taxon>
    </lineage>
</organism>
<feature type="coiled-coil region" evidence="1">
    <location>
        <begin position="124"/>
        <end position="176"/>
    </location>
</feature>
<comment type="caution">
    <text evidence="3">The sequence shown here is derived from an EMBL/GenBank/DDBJ whole genome shotgun (WGS) entry which is preliminary data.</text>
</comment>
<feature type="domain" description="RecF/RecN/SMC N-terminal" evidence="2">
    <location>
        <begin position="2"/>
        <end position="85"/>
    </location>
</feature>
<sequence>HHVRASGLTDLIYKQGTAGITRASVSIVFDNRNPDQSPDGYKSHQELTVTRIIETGGKSKYLLNGKIITQTAIHDLFKSVSLNVNNPRFLILQGQVTKVSRSKPAEILGLVEEAAGTKMYDQKKADALKTIEKKNAKLNEIRQAIEDDITPTINKLQQDEKNYKDYQEIKKKYKLLQQ</sequence>
<evidence type="ECO:0000313" key="3">
    <source>
        <dbReference type="EMBL" id="CAF1661662.1"/>
    </source>
</evidence>